<organism evidence="9 10">
    <name type="scientific">Denitromonas iodatirespirans</name>
    <dbReference type="NCBI Taxonomy" id="2795389"/>
    <lineage>
        <taxon>Bacteria</taxon>
        <taxon>Pseudomonadati</taxon>
        <taxon>Pseudomonadota</taxon>
        <taxon>Betaproteobacteria</taxon>
        <taxon>Rhodocyclales</taxon>
        <taxon>Zoogloeaceae</taxon>
        <taxon>Denitromonas</taxon>
    </lineage>
</organism>
<dbReference type="Pfam" id="PF13442">
    <property type="entry name" value="Cytochrome_CBB3"/>
    <property type="match status" value="1"/>
</dbReference>
<dbReference type="AlphaFoldDB" id="A0A944DBH6"/>
<dbReference type="PANTHER" id="PTHR40942">
    <property type="match status" value="1"/>
</dbReference>
<feature type="domain" description="Cytochrome c" evidence="8">
    <location>
        <begin position="30"/>
        <end position="115"/>
    </location>
</feature>
<evidence type="ECO:0000256" key="6">
    <source>
        <dbReference type="PROSITE-ProRule" id="PRU00433"/>
    </source>
</evidence>
<dbReference type="PANTHER" id="PTHR40942:SF4">
    <property type="entry name" value="CYTOCHROME C5"/>
    <property type="match status" value="1"/>
</dbReference>
<accession>A0A944DBH6</accession>
<feature type="chain" id="PRO_5038013307" evidence="7">
    <location>
        <begin position="24"/>
        <end position="120"/>
    </location>
</feature>
<dbReference type="Gene3D" id="1.10.760.10">
    <property type="entry name" value="Cytochrome c-like domain"/>
    <property type="match status" value="1"/>
</dbReference>
<dbReference type="GO" id="GO:0020037">
    <property type="term" value="F:heme binding"/>
    <property type="evidence" value="ECO:0007669"/>
    <property type="project" value="InterPro"/>
</dbReference>
<dbReference type="PRINTS" id="PR00607">
    <property type="entry name" value="CYTCHROMECIE"/>
</dbReference>
<keyword evidence="3 6" id="KW-0479">Metal-binding</keyword>
<evidence type="ECO:0000256" key="7">
    <source>
        <dbReference type="SAM" id="SignalP"/>
    </source>
</evidence>
<dbReference type="GO" id="GO:0009055">
    <property type="term" value="F:electron transfer activity"/>
    <property type="evidence" value="ECO:0007669"/>
    <property type="project" value="InterPro"/>
</dbReference>
<dbReference type="InterPro" id="IPR002323">
    <property type="entry name" value="Cyt_CIE"/>
</dbReference>
<keyword evidence="1" id="KW-0813">Transport</keyword>
<feature type="signal peptide" evidence="7">
    <location>
        <begin position="1"/>
        <end position="23"/>
    </location>
</feature>
<keyword evidence="5 6" id="KW-0408">Iron</keyword>
<evidence type="ECO:0000313" key="9">
    <source>
        <dbReference type="EMBL" id="MBT0963720.1"/>
    </source>
</evidence>
<evidence type="ECO:0000313" key="10">
    <source>
        <dbReference type="Proteomes" id="UP000694660"/>
    </source>
</evidence>
<comment type="caution">
    <text evidence="9">The sequence shown here is derived from an EMBL/GenBank/DDBJ whole genome shotgun (WGS) entry which is preliminary data.</text>
</comment>
<keyword evidence="7" id="KW-0732">Signal</keyword>
<dbReference type="Proteomes" id="UP000694660">
    <property type="component" value="Unassembled WGS sequence"/>
</dbReference>
<protein>
    <submittedName>
        <fullName evidence="9">Cytochrome c5 family protein</fullName>
    </submittedName>
</protein>
<evidence type="ECO:0000256" key="3">
    <source>
        <dbReference type="ARBA" id="ARBA00022723"/>
    </source>
</evidence>
<proteinExistence type="predicted"/>
<dbReference type="PROSITE" id="PS51007">
    <property type="entry name" value="CYTC"/>
    <property type="match status" value="1"/>
</dbReference>
<evidence type="ECO:0000256" key="1">
    <source>
        <dbReference type="ARBA" id="ARBA00022448"/>
    </source>
</evidence>
<dbReference type="SUPFAM" id="SSF46626">
    <property type="entry name" value="Cytochrome c"/>
    <property type="match status" value="1"/>
</dbReference>
<dbReference type="InterPro" id="IPR009056">
    <property type="entry name" value="Cyt_c-like_dom"/>
</dbReference>
<evidence type="ECO:0000256" key="4">
    <source>
        <dbReference type="ARBA" id="ARBA00022982"/>
    </source>
</evidence>
<dbReference type="GO" id="GO:0005506">
    <property type="term" value="F:iron ion binding"/>
    <property type="evidence" value="ECO:0007669"/>
    <property type="project" value="InterPro"/>
</dbReference>
<evidence type="ECO:0000259" key="8">
    <source>
        <dbReference type="PROSITE" id="PS51007"/>
    </source>
</evidence>
<keyword evidence="2 6" id="KW-0349">Heme</keyword>
<dbReference type="InterPro" id="IPR036909">
    <property type="entry name" value="Cyt_c-like_dom_sf"/>
</dbReference>
<dbReference type="EMBL" id="JAEKFT010000036">
    <property type="protein sequence ID" value="MBT0963720.1"/>
    <property type="molecule type" value="Genomic_DNA"/>
</dbReference>
<keyword evidence="10" id="KW-1185">Reference proteome</keyword>
<reference evidence="10" key="1">
    <citation type="journal article" date="2022" name="ISME J.">
        <title>Genetic and phylogenetic analysis of dissimilatory iodate-reducing bacteria identifies potential niches across the world's oceans.</title>
        <authorList>
            <person name="Reyes-Umana V."/>
            <person name="Henning Z."/>
            <person name="Lee K."/>
            <person name="Barnum T.P."/>
            <person name="Coates J.D."/>
        </authorList>
    </citation>
    <scope>NUCLEOTIDE SEQUENCE [LARGE SCALE GENOMIC DNA]</scope>
    <source>
        <strain evidence="10">IR12</strain>
    </source>
</reference>
<evidence type="ECO:0000256" key="5">
    <source>
        <dbReference type="ARBA" id="ARBA00023004"/>
    </source>
</evidence>
<name>A0A944DBH6_DENI1</name>
<evidence type="ECO:0000256" key="2">
    <source>
        <dbReference type="ARBA" id="ARBA00022617"/>
    </source>
</evidence>
<sequence>MAMRLKTPFGLAVALLGAASAHAGRPPELAGFERGRAVWLGTCQLCHAEPATGAPQLGDAQAWAPRVAQGKAVLYRHALEGFMGPLGDEMPPRGANPDLSDDDVKAAVDYMVQASQTVKP</sequence>
<keyword evidence="4" id="KW-0249">Electron transport</keyword>
<gene>
    <name evidence="9" type="ORF">I8J34_21275</name>
</gene>